<dbReference type="EMBL" id="LJIX01000006">
    <property type="protein sequence ID" value="KQL19388.1"/>
    <property type="molecule type" value="Genomic_DNA"/>
</dbReference>
<dbReference type="PATRIC" id="fig|1637975.4.peg.2438"/>
<keyword evidence="4" id="KW-1185">Reference proteome</keyword>
<dbReference type="PIRSF" id="PIRSF034852">
    <property type="entry name" value="UCP034852"/>
    <property type="match status" value="1"/>
</dbReference>
<organism evidence="3 4">
    <name type="scientific">Cytobacillus solani</name>
    <dbReference type="NCBI Taxonomy" id="1637975"/>
    <lineage>
        <taxon>Bacteria</taxon>
        <taxon>Bacillati</taxon>
        <taxon>Bacillota</taxon>
        <taxon>Bacilli</taxon>
        <taxon>Bacillales</taxon>
        <taxon>Bacillaceae</taxon>
        <taxon>Cytobacillus</taxon>
    </lineage>
</organism>
<evidence type="ECO:0000259" key="2">
    <source>
        <dbReference type="Pfam" id="PF01521"/>
    </source>
</evidence>
<gene>
    <name evidence="3" type="ORF">AN957_12975</name>
</gene>
<evidence type="ECO:0000313" key="4">
    <source>
        <dbReference type="Proteomes" id="UP000050996"/>
    </source>
</evidence>
<dbReference type="InterPro" id="IPR035903">
    <property type="entry name" value="HesB-like_dom_sf"/>
</dbReference>
<comment type="similarity">
    <text evidence="1">Belongs to the HesB/IscA family.</text>
</comment>
<evidence type="ECO:0000256" key="1">
    <source>
        <dbReference type="ARBA" id="ARBA00006718"/>
    </source>
</evidence>
<dbReference type="SUPFAM" id="SSF89360">
    <property type="entry name" value="HesB-like domain"/>
    <property type="match status" value="1"/>
</dbReference>
<dbReference type="Pfam" id="PF01521">
    <property type="entry name" value="Fe-S_biosyn"/>
    <property type="match status" value="1"/>
</dbReference>
<dbReference type="STRING" id="1637975.AN957_12975"/>
<feature type="domain" description="Core" evidence="2">
    <location>
        <begin position="1"/>
        <end position="93"/>
    </location>
</feature>
<dbReference type="Proteomes" id="UP000050996">
    <property type="component" value="Unassembled WGS sequence"/>
</dbReference>
<dbReference type="InterPro" id="IPR000361">
    <property type="entry name" value="ATAP_core_dom"/>
</dbReference>
<dbReference type="AlphaFoldDB" id="A0A0Q3SIG9"/>
<reference evidence="3 4" key="1">
    <citation type="submission" date="2015-09" db="EMBL/GenBank/DDBJ databases">
        <title>Genome sequencing project for genomic taxonomy and phylogenomics of Bacillus-like bacteria.</title>
        <authorList>
            <person name="Liu B."/>
            <person name="Wang J."/>
            <person name="Zhu Y."/>
            <person name="Liu G."/>
            <person name="Chen Q."/>
            <person name="Chen Z."/>
            <person name="Lan J."/>
            <person name="Che J."/>
            <person name="Ge C."/>
            <person name="Shi H."/>
            <person name="Pan Z."/>
            <person name="Liu X."/>
        </authorList>
    </citation>
    <scope>NUCLEOTIDE SEQUENCE [LARGE SCALE GENOMIC DNA]</scope>
    <source>
        <strain evidence="3 4">FJAT-18043</strain>
    </source>
</reference>
<comment type="caution">
    <text evidence="3">The sequence shown here is derived from an EMBL/GenBank/DDBJ whole genome shotgun (WGS) entry which is preliminary data.</text>
</comment>
<proteinExistence type="inferred from homology"/>
<protein>
    <recommendedName>
        <fullName evidence="2">Core domain-containing protein</fullName>
    </recommendedName>
</protein>
<name>A0A0Q3SIG9_9BACI</name>
<sequence length="96" mass="11231">MKIIINDQAANWYKEEMELNAGAYVRFFARYGGHSTVQQGFSLGISNEEPLDAGTSTTKDGITYYIEQKDLWYFDNHNLFVEFNEKAKEPEFKYEK</sequence>
<dbReference type="InterPro" id="IPR008326">
    <property type="entry name" value="PdhI-like"/>
</dbReference>
<dbReference type="RefSeq" id="WP_053475918.1">
    <property type="nucleotide sequence ID" value="NZ_CP041305.1"/>
</dbReference>
<evidence type="ECO:0000313" key="3">
    <source>
        <dbReference type="EMBL" id="KQL19388.1"/>
    </source>
</evidence>
<accession>A0A0Q3SIG9</accession>